<dbReference type="GO" id="GO:0006355">
    <property type="term" value="P:regulation of DNA-templated transcription"/>
    <property type="evidence" value="ECO:0007669"/>
    <property type="project" value="InterPro"/>
</dbReference>
<comment type="caution">
    <text evidence="6">The sequence shown here is derived from an EMBL/GenBank/DDBJ whole genome shotgun (WGS) entry which is preliminary data.</text>
</comment>
<keyword evidence="3" id="KW-0804">Transcription</keyword>
<name>A0AAV7DXW9_ARIFI</name>
<feature type="domain" description="NAC" evidence="5">
    <location>
        <begin position="1"/>
        <end position="170"/>
    </location>
</feature>
<protein>
    <recommendedName>
        <fullName evidence="5">NAC domain-containing protein</fullName>
    </recommendedName>
</protein>
<accession>A0AAV7DXW9</accession>
<evidence type="ECO:0000313" key="6">
    <source>
        <dbReference type="EMBL" id="KAG9440446.1"/>
    </source>
</evidence>
<gene>
    <name evidence="6" type="ORF">H6P81_020611</name>
</gene>
<reference evidence="6 7" key="1">
    <citation type="submission" date="2021-07" db="EMBL/GenBank/DDBJ databases">
        <title>The Aristolochia fimbriata genome: insights into angiosperm evolution, floral development and chemical biosynthesis.</title>
        <authorList>
            <person name="Jiao Y."/>
        </authorList>
    </citation>
    <scope>NUCLEOTIDE SEQUENCE [LARGE SCALE GENOMIC DNA]</scope>
    <source>
        <strain evidence="6">IBCAS-2021</strain>
        <tissue evidence="6">Leaf</tissue>
    </source>
</reference>
<dbReference type="PANTHER" id="PTHR31719:SF179">
    <property type="entry name" value="OS08G0148400 PROTEIN"/>
    <property type="match status" value="1"/>
</dbReference>
<dbReference type="InterPro" id="IPR003441">
    <property type="entry name" value="NAC-dom"/>
</dbReference>
<sequence length="251" mass="28292">MPMGFRFSPTESELVECLGSMIRASEEEVVVVSAAEGFIHPANIYEHHPLTLTGMYPPAHDVRGEWYFFTGREARYPKGRRPDRRAGDAGFWKATSGVKNVKDYRGQIIGRKMTLVFYESESGNNITKKKQYSAAEKTNWIMHEYERMSTSTESNADQFQSWVLCRIHHGGKEPPAASEPLLLEEDSPSSSFLSPHTGASRVMSCSQLFPRISRATTSSIPTTTRRSPIELDWNLEEGLLADMLSDLLDHD</sequence>
<evidence type="ECO:0000256" key="2">
    <source>
        <dbReference type="ARBA" id="ARBA00023125"/>
    </source>
</evidence>
<evidence type="ECO:0000256" key="1">
    <source>
        <dbReference type="ARBA" id="ARBA00023015"/>
    </source>
</evidence>
<evidence type="ECO:0000259" key="5">
    <source>
        <dbReference type="PROSITE" id="PS51005"/>
    </source>
</evidence>
<dbReference type="SUPFAM" id="SSF101941">
    <property type="entry name" value="NAC domain"/>
    <property type="match status" value="1"/>
</dbReference>
<dbReference type="GO" id="GO:0003677">
    <property type="term" value="F:DNA binding"/>
    <property type="evidence" value="ECO:0007669"/>
    <property type="project" value="UniProtKB-KW"/>
</dbReference>
<dbReference type="AlphaFoldDB" id="A0AAV7DXW9"/>
<dbReference type="Pfam" id="PF02365">
    <property type="entry name" value="NAM"/>
    <property type="match status" value="1"/>
</dbReference>
<evidence type="ECO:0000256" key="3">
    <source>
        <dbReference type="ARBA" id="ARBA00023163"/>
    </source>
</evidence>
<keyword evidence="4" id="KW-0539">Nucleus</keyword>
<dbReference type="Proteomes" id="UP000825729">
    <property type="component" value="Unassembled WGS sequence"/>
</dbReference>
<dbReference type="Gene3D" id="2.170.150.80">
    <property type="entry name" value="NAC domain"/>
    <property type="match status" value="1"/>
</dbReference>
<dbReference type="PANTHER" id="PTHR31719">
    <property type="entry name" value="NAC TRANSCRIPTION FACTOR 56"/>
    <property type="match status" value="1"/>
</dbReference>
<organism evidence="6 7">
    <name type="scientific">Aristolochia fimbriata</name>
    <name type="common">White veined hardy Dutchman's pipe vine</name>
    <dbReference type="NCBI Taxonomy" id="158543"/>
    <lineage>
        <taxon>Eukaryota</taxon>
        <taxon>Viridiplantae</taxon>
        <taxon>Streptophyta</taxon>
        <taxon>Embryophyta</taxon>
        <taxon>Tracheophyta</taxon>
        <taxon>Spermatophyta</taxon>
        <taxon>Magnoliopsida</taxon>
        <taxon>Magnoliidae</taxon>
        <taxon>Piperales</taxon>
        <taxon>Aristolochiaceae</taxon>
        <taxon>Aristolochia</taxon>
    </lineage>
</organism>
<evidence type="ECO:0000313" key="7">
    <source>
        <dbReference type="Proteomes" id="UP000825729"/>
    </source>
</evidence>
<keyword evidence="7" id="KW-1185">Reference proteome</keyword>
<keyword evidence="1" id="KW-0805">Transcription regulation</keyword>
<keyword evidence="2" id="KW-0238">DNA-binding</keyword>
<dbReference type="EMBL" id="JAINDJ010000008">
    <property type="protein sequence ID" value="KAG9440446.1"/>
    <property type="molecule type" value="Genomic_DNA"/>
</dbReference>
<proteinExistence type="predicted"/>
<dbReference type="InterPro" id="IPR036093">
    <property type="entry name" value="NAC_dom_sf"/>
</dbReference>
<evidence type="ECO:0000256" key="4">
    <source>
        <dbReference type="ARBA" id="ARBA00023242"/>
    </source>
</evidence>
<dbReference type="PROSITE" id="PS51005">
    <property type="entry name" value="NAC"/>
    <property type="match status" value="1"/>
</dbReference>